<name>A0A9E8M2A8_9BACI</name>
<dbReference type="KEGG" id="fhl:OE105_06180"/>
<protein>
    <submittedName>
        <fullName evidence="1">Uncharacterized protein</fullName>
    </submittedName>
</protein>
<gene>
    <name evidence="1" type="ORF">OE105_06180</name>
</gene>
<evidence type="ECO:0000313" key="1">
    <source>
        <dbReference type="EMBL" id="WAA13685.1"/>
    </source>
</evidence>
<organism evidence="1 2">
    <name type="scientific">Fervidibacillus halotolerans</name>
    <dbReference type="NCBI Taxonomy" id="2980027"/>
    <lineage>
        <taxon>Bacteria</taxon>
        <taxon>Bacillati</taxon>
        <taxon>Bacillota</taxon>
        <taxon>Bacilli</taxon>
        <taxon>Bacillales</taxon>
        <taxon>Bacillaceae</taxon>
        <taxon>Fervidibacillus</taxon>
    </lineage>
</organism>
<dbReference type="SUPFAM" id="SSF63418">
    <property type="entry name" value="MurE/MurF N-terminal domain"/>
    <property type="match status" value="1"/>
</dbReference>
<reference evidence="1" key="1">
    <citation type="submission" date="2022-09" db="EMBL/GenBank/DDBJ databases">
        <title>Complete Genomes of Fervidibacillus albus and Fervidibacillus halotolerans isolated from tidal flat sediments.</title>
        <authorList>
            <person name="Kwon K.K."/>
            <person name="Yang S.-H."/>
            <person name="Park M.J."/>
            <person name="Oh H.-M."/>
        </authorList>
    </citation>
    <scope>NUCLEOTIDE SEQUENCE</scope>
    <source>
        <strain evidence="1">MEBiC13594</strain>
    </source>
</reference>
<sequence>MYITHNHISRLFPDIKGMNDQLLRFETISFSTKAKQPNGLFVPLFQKDIEEAYNNGAIATLWNENEPLPLTIPNEFAVFYVYDVLEAAIRIVEEFGVNHLNHHTKIILMNRQKTGEKILTPSAISQKHFIMLLDEWKGRV</sequence>
<proteinExistence type="predicted"/>
<dbReference type="Proteomes" id="UP001164726">
    <property type="component" value="Chromosome"/>
</dbReference>
<keyword evidence="2" id="KW-1185">Reference proteome</keyword>
<accession>A0A9E8M2A8</accession>
<dbReference type="AlphaFoldDB" id="A0A9E8M2A8"/>
<evidence type="ECO:0000313" key="2">
    <source>
        <dbReference type="Proteomes" id="UP001164726"/>
    </source>
</evidence>
<dbReference type="EMBL" id="CP106877">
    <property type="protein sequence ID" value="WAA13685.1"/>
    <property type="molecule type" value="Genomic_DNA"/>
</dbReference>
<dbReference type="RefSeq" id="WP_275421875.1">
    <property type="nucleotide sequence ID" value="NZ_CP106877.1"/>
</dbReference>
<dbReference type="InterPro" id="IPR035911">
    <property type="entry name" value="MurE/MurF_N"/>
</dbReference>